<evidence type="ECO:0000256" key="3">
    <source>
        <dbReference type="ARBA" id="ARBA00022729"/>
    </source>
</evidence>
<dbReference type="SUPFAM" id="SSF49785">
    <property type="entry name" value="Galactose-binding domain-like"/>
    <property type="match status" value="1"/>
</dbReference>
<reference evidence="10" key="1">
    <citation type="journal article" date="2019" name="Int. J. Syst. Evol. Microbiol.">
        <title>The Global Catalogue of Microorganisms (GCM) 10K type strain sequencing project: providing services to taxonomists for standard genome sequencing and annotation.</title>
        <authorList>
            <consortium name="The Broad Institute Genomics Platform"/>
            <consortium name="The Broad Institute Genome Sequencing Center for Infectious Disease"/>
            <person name="Wu L."/>
            <person name="Ma J."/>
        </authorList>
    </citation>
    <scope>NUCLEOTIDE SEQUENCE [LARGE SCALE GENOMIC DNA]</scope>
    <source>
        <strain evidence="10">CGMCC 1.15103</strain>
    </source>
</reference>
<organism evidence="9 10">
    <name type="scientific">Paraburkholderia caffeinilytica</name>
    <dbReference type="NCBI Taxonomy" id="1761016"/>
    <lineage>
        <taxon>Bacteria</taxon>
        <taxon>Pseudomonadati</taxon>
        <taxon>Pseudomonadota</taxon>
        <taxon>Betaproteobacteria</taxon>
        <taxon>Burkholderiales</taxon>
        <taxon>Burkholderiaceae</taxon>
        <taxon>Paraburkholderia</taxon>
    </lineage>
</organism>
<evidence type="ECO:0000256" key="5">
    <source>
        <dbReference type="ARBA" id="ARBA00022825"/>
    </source>
</evidence>
<evidence type="ECO:0000256" key="7">
    <source>
        <dbReference type="PROSITE-ProRule" id="PRU01240"/>
    </source>
</evidence>
<dbReference type="PROSITE" id="PS51829">
    <property type="entry name" value="P_HOMO_B"/>
    <property type="match status" value="1"/>
</dbReference>
<evidence type="ECO:0000313" key="10">
    <source>
        <dbReference type="Proteomes" id="UP000602004"/>
    </source>
</evidence>
<dbReference type="Gene3D" id="2.60.120.260">
    <property type="entry name" value="Galactose-binding domain-like"/>
    <property type="match status" value="1"/>
</dbReference>
<keyword evidence="10" id="KW-1185">Reference proteome</keyword>
<evidence type="ECO:0000256" key="2">
    <source>
        <dbReference type="ARBA" id="ARBA00022670"/>
    </source>
</evidence>
<dbReference type="GO" id="GO:0006508">
    <property type="term" value="P:proteolysis"/>
    <property type="evidence" value="ECO:0007669"/>
    <property type="project" value="UniProtKB-KW"/>
</dbReference>
<dbReference type="InterPro" id="IPR023828">
    <property type="entry name" value="Peptidase_S8_Ser-AS"/>
</dbReference>
<dbReference type="InterPro" id="IPR034182">
    <property type="entry name" value="Kexin/furin"/>
</dbReference>
<dbReference type="EMBL" id="BMHL01000008">
    <property type="protein sequence ID" value="GGC53166.1"/>
    <property type="molecule type" value="Genomic_DNA"/>
</dbReference>
<evidence type="ECO:0000259" key="8">
    <source>
        <dbReference type="PROSITE" id="PS51829"/>
    </source>
</evidence>
<protein>
    <submittedName>
        <fullName evidence="9">Serine protease</fullName>
    </submittedName>
</protein>
<dbReference type="PROSITE" id="PS51892">
    <property type="entry name" value="SUBTILASE"/>
    <property type="match status" value="1"/>
</dbReference>
<dbReference type="Gene3D" id="3.40.50.200">
    <property type="entry name" value="Peptidase S8/S53 domain"/>
    <property type="match status" value="1"/>
</dbReference>
<dbReference type="PRINTS" id="PR00723">
    <property type="entry name" value="SUBTILISIN"/>
</dbReference>
<dbReference type="InterPro" id="IPR023827">
    <property type="entry name" value="Peptidase_S8_Asp-AS"/>
</dbReference>
<dbReference type="InterPro" id="IPR036852">
    <property type="entry name" value="Peptidase_S8/S53_dom_sf"/>
</dbReference>
<gene>
    <name evidence="9" type="ORF">GCM10011400_45990</name>
</gene>
<dbReference type="SUPFAM" id="SSF52743">
    <property type="entry name" value="Subtilisin-like"/>
    <property type="match status" value="1"/>
</dbReference>
<dbReference type="InterPro" id="IPR002884">
    <property type="entry name" value="P_dom"/>
</dbReference>
<dbReference type="PANTHER" id="PTHR42884">
    <property type="entry name" value="PROPROTEIN CONVERTASE SUBTILISIN/KEXIN-RELATED"/>
    <property type="match status" value="1"/>
</dbReference>
<keyword evidence="5 7" id="KW-0720">Serine protease</keyword>
<dbReference type="InterPro" id="IPR022398">
    <property type="entry name" value="Peptidase_S8_His-AS"/>
</dbReference>
<dbReference type="Proteomes" id="UP000602004">
    <property type="component" value="Unassembled WGS sequence"/>
</dbReference>
<evidence type="ECO:0000256" key="4">
    <source>
        <dbReference type="ARBA" id="ARBA00022801"/>
    </source>
</evidence>
<dbReference type="CDD" id="cd04059">
    <property type="entry name" value="Peptidases_S8_Protein_convertases_Kexins_Furin-like"/>
    <property type="match status" value="1"/>
</dbReference>
<dbReference type="InterPro" id="IPR015500">
    <property type="entry name" value="Peptidase_S8_subtilisin-rel"/>
</dbReference>
<keyword evidence="6" id="KW-0106">Calcium</keyword>
<dbReference type="PROSITE" id="PS00136">
    <property type="entry name" value="SUBTILASE_ASP"/>
    <property type="match status" value="1"/>
</dbReference>
<accession>A0ABQ1N3X3</accession>
<dbReference type="GO" id="GO:0008233">
    <property type="term" value="F:peptidase activity"/>
    <property type="evidence" value="ECO:0007669"/>
    <property type="project" value="UniProtKB-KW"/>
</dbReference>
<dbReference type="Pfam" id="PF00082">
    <property type="entry name" value="Peptidase_S8"/>
    <property type="match status" value="1"/>
</dbReference>
<feature type="active site" description="Charge relay system" evidence="7">
    <location>
        <position position="333"/>
    </location>
</feature>
<name>A0ABQ1N3X3_9BURK</name>
<dbReference type="PROSITE" id="PS00137">
    <property type="entry name" value="SUBTILASE_HIS"/>
    <property type="match status" value="1"/>
</dbReference>
<feature type="active site" description="Charge relay system" evidence="7">
    <location>
        <position position="101"/>
    </location>
</feature>
<feature type="domain" description="P/Homo B" evidence="8">
    <location>
        <begin position="428"/>
        <end position="559"/>
    </location>
</feature>
<evidence type="ECO:0000313" key="9">
    <source>
        <dbReference type="EMBL" id="GGC53166.1"/>
    </source>
</evidence>
<evidence type="ECO:0000256" key="6">
    <source>
        <dbReference type="ARBA" id="ARBA00022837"/>
    </source>
</evidence>
<feature type="active site" description="Charge relay system" evidence="7">
    <location>
        <position position="58"/>
    </location>
</feature>
<keyword evidence="4 7" id="KW-0378">Hydrolase</keyword>
<comment type="caution">
    <text evidence="9">The sequence shown here is derived from an EMBL/GenBank/DDBJ whole genome shotgun (WGS) entry which is preliminary data.</text>
</comment>
<comment type="similarity">
    <text evidence="1">Belongs to the peptidase S8 family. Furin subfamily.</text>
</comment>
<proteinExistence type="inferred from homology"/>
<dbReference type="PANTHER" id="PTHR42884:SF14">
    <property type="entry name" value="NEUROENDOCRINE CONVERTASE 1"/>
    <property type="match status" value="1"/>
</dbReference>
<evidence type="ECO:0000256" key="1">
    <source>
        <dbReference type="ARBA" id="ARBA00005325"/>
    </source>
</evidence>
<dbReference type="InterPro" id="IPR008979">
    <property type="entry name" value="Galactose-bd-like_sf"/>
</dbReference>
<keyword evidence="3" id="KW-0732">Signal</keyword>
<dbReference type="Pfam" id="PF01483">
    <property type="entry name" value="P_proprotein"/>
    <property type="match status" value="1"/>
</dbReference>
<keyword evidence="2 7" id="KW-0645">Protease</keyword>
<dbReference type="PROSITE" id="PS00138">
    <property type="entry name" value="SUBTILASE_SER"/>
    <property type="match status" value="1"/>
</dbReference>
<dbReference type="InterPro" id="IPR000209">
    <property type="entry name" value="Peptidase_S8/S53_dom"/>
</dbReference>
<sequence>MNNAQVEPDPLVQYQWHLKNTGQTAFSAAAGVSGIDLNVTPIYSSGLSGNGVKVMVVDSGVEILHEDLAQNVDHSMLHNFGADATDANDPTPANGTITDAHGTMVAGIVGAAAGSGLGGQGVAPRASLGAVRLVGCGDSCNSPVAELDAFGGAPFSNGADIFNGSFGKAPTSPMSVDPLTDYSAVMLQHLETLRGGKGAINLQAAGNEFDNNNGERDVCEKSIAAGVSCSNASFDPSRTFPQTIVVGAVNASGVRSSYSTAGSALLISGLGGEFGNATGPAILTTDLSGCSKGMVQRRSDPTAYRNAFENPDSDIGKALNRDCKYTSTMNGTSAATPTVAGVVALMLEANPNLTWRDVRTILMKTARRVDSSRVAKTLSLPSGQSYVGEPAWTRNAAGLWFDNWYGFGLVNASAAVAMARGYTGYLKGSMVTSTLGGPLENAMPVPLGSADGLTLPVPNSGSSIGTIESIQIVLSLGKANMGDMAIEVLSPSGTRSVLQQPFNVLKNDGADVDNFLLASNAFNGESAQGTWKIRLIDVNARAGTEPAQVQLAALRVFGH</sequence>